<sequence>MGGSTSVGQMEAGRPSPRLPELRPAQRSAVPGRARHAAATSPRLPRTGERAPGAGPAGRRAGPPGGSALSVRRCRSCTVSSRGWSRASSAAWTASCPGGTCAACRAASAPWSTAWPWSSWTLGRSSRPRGVGRSLGVPSGLPFTFLFLSFVFRGPMMKLVYKLQAEDYKFDFPVSYLPGPVKASIQERVLPDSPLYHNKLQLPPTGGLGLYLALNPFEYYMFFFALSLIAQKPPPGALHVRTSDCAYFILVDRYLAWFLPTEGSVLPPLSSSPGGPSPSPAPRTPAVPFASYGLHHTSLLKRHVSHQTSVNADPASHEIWRSETLLQVFVEMWLHHYSLEMYQKMQSPHAKLEVLHYRLSVCRALHSPAHPSLQALHAHQESFMPTEEHVLVVRLLLKHLHAFANSLRPEQASPSAHSHAASPLEEFKRAAVPRFVQQKLYLFLQHCFDHWPLDASFRAVLEMWLSYLQPWRYAPERQAPGSDCQARSASERWAPFVQENLLIYTKLFLGFLNRALRTDLVSPKNALMVFRVAKVFAQPNLAEMIQRGEQLFLEPELGVPQRQHRLFTAPSFTGSFLSSWPPAVTDASFKVKSHVYSLEGQDCKYTPMFGPEVRALVLRLAQLITQAKQTAKSLSDQCGESAAGRPFLSWLGFYPADTNGSYAGNDLDEMGQDSVRKTDEYLEKALEYLCQAFRLSEAQLAQLTLALGTTQDENGKKQLPDCIVGDDGLILTPLGRYQIISGLRRFDIEYQGDWELQPIRSYEIASLVRALFQLSSAINRRFAGQMAALCSRADFLGSFCRYHLLEPGLSGRRLLSPVGRGPAASRARGPRLSLRFLGSYRTLLSLVLAFSVASLFCVGPLLCALLLVLGYVLYAVAMTLLTERGKLHQL</sequence>
<dbReference type="GeneTree" id="ENSGT00390000006044"/>
<evidence type="ECO:0000313" key="9">
    <source>
        <dbReference type="Proteomes" id="UP000429181"/>
    </source>
</evidence>
<keyword evidence="3 6" id="KW-1133">Transmembrane helix</keyword>
<evidence type="ECO:0000256" key="3">
    <source>
        <dbReference type="ARBA" id="ARBA00022989"/>
    </source>
</evidence>
<evidence type="ECO:0000256" key="1">
    <source>
        <dbReference type="ARBA" id="ARBA00004167"/>
    </source>
</evidence>
<dbReference type="PANTHER" id="PTHR12988">
    <property type="entry name" value="SPHINGOMYELIN PHOSPHODIESTERASE 4"/>
    <property type="match status" value="1"/>
</dbReference>
<evidence type="ECO:0000256" key="2">
    <source>
        <dbReference type="ARBA" id="ARBA00022692"/>
    </source>
</evidence>
<dbReference type="Ensembl" id="ENSBIXT00005021810.1">
    <property type="protein sequence ID" value="ENSBIXP00005012442.1"/>
    <property type="gene ID" value="ENSBIXG00005016728.1"/>
</dbReference>
<reference evidence="8 9" key="1">
    <citation type="submission" date="2018-11" db="EMBL/GenBank/DDBJ databases">
        <title>Haplotype-resolved cattle genomes.</title>
        <authorList>
            <person name="Low W.Y."/>
            <person name="Tearle R."/>
            <person name="Bickhart D.M."/>
            <person name="Rosen B.D."/>
            <person name="Koren S."/>
            <person name="Rhie A."/>
            <person name="Hiendleder S."/>
            <person name="Phillippy A.M."/>
            <person name="Smith T.P.L."/>
            <person name="Williams J.L."/>
        </authorList>
    </citation>
    <scope>NUCLEOTIDE SEQUENCE [LARGE SCALE GENOMIC DNA]</scope>
</reference>
<accession>A0A4W2G6F7</accession>
<dbReference type="PANTHER" id="PTHR12988:SF6">
    <property type="entry name" value="SPHINGOMYELIN PHOSPHODIESTERASE 4"/>
    <property type="match status" value="1"/>
</dbReference>
<reference evidence="7" key="2">
    <citation type="submission" date="2025-05" db="UniProtKB">
        <authorList>
            <consortium name="Ensembl"/>
        </authorList>
    </citation>
    <scope>IDENTIFICATION</scope>
</reference>
<dbReference type="GO" id="GO:0006685">
    <property type="term" value="P:sphingomyelin catabolic process"/>
    <property type="evidence" value="ECO:0007669"/>
    <property type="project" value="TreeGrafter"/>
</dbReference>
<evidence type="ECO:0000256" key="4">
    <source>
        <dbReference type="ARBA" id="ARBA00023136"/>
    </source>
</evidence>
<feature type="compositionally biased region" description="Low complexity" evidence="5">
    <location>
        <begin position="50"/>
        <end position="62"/>
    </location>
</feature>
<comment type="subcellular location">
    <subcellularLocation>
        <location evidence="1">Membrane</location>
        <topology evidence="1">Single-pass membrane protein</topology>
    </subcellularLocation>
</comment>
<gene>
    <name evidence="7" type="primary">SMPD4</name>
</gene>
<evidence type="ECO:0000313" key="8">
    <source>
        <dbReference type="Proteomes" id="UP000314981"/>
    </source>
</evidence>
<evidence type="ECO:0000256" key="5">
    <source>
        <dbReference type="SAM" id="MobiDB-lite"/>
    </source>
</evidence>
<keyword evidence="2 6" id="KW-0812">Transmembrane</keyword>
<proteinExistence type="predicted"/>
<dbReference type="GO" id="GO:0046513">
    <property type="term" value="P:ceramide biosynthetic process"/>
    <property type="evidence" value="ECO:0007669"/>
    <property type="project" value="TreeGrafter"/>
</dbReference>
<protein>
    <submittedName>
        <fullName evidence="7">Sphingomyelin phosphodiesterase 4</fullName>
    </submittedName>
</protein>
<evidence type="ECO:0000313" key="7">
    <source>
        <dbReference type="Ensembl" id="ENSBIXP00005012442.1"/>
    </source>
</evidence>
<dbReference type="Pfam" id="PF14724">
    <property type="entry name" value="mit_SMPDase"/>
    <property type="match status" value="1"/>
</dbReference>
<dbReference type="GO" id="GO:0050290">
    <property type="term" value="F:sphingomyelin phosphodiesterase D activity"/>
    <property type="evidence" value="ECO:0007669"/>
    <property type="project" value="InterPro"/>
</dbReference>
<keyword evidence="4 6" id="KW-0472">Membrane</keyword>
<dbReference type="Proteomes" id="UP000314981">
    <property type="component" value="Chromosome 17"/>
</dbReference>
<feature type="transmembrane region" description="Helical" evidence="6">
    <location>
        <begin position="859"/>
        <end position="881"/>
    </location>
</feature>
<dbReference type="AlphaFoldDB" id="A0A4W2G6F7"/>
<keyword evidence="8" id="KW-1185">Reference proteome</keyword>
<dbReference type="GO" id="GO:0046475">
    <property type="term" value="P:glycerophospholipid catabolic process"/>
    <property type="evidence" value="ECO:0007669"/>
    <property type="project" value="TreeGrafter"/>
</dbReference>
<name>A0A4W2G6F7_BOBOX</name>
<evidence type="ECO:0000256" key="6">
    <source>
        <dbReference type="SAM" id="Phobius"/>
    </source>
</evidence>
<dbReference type="Ensembl" id="ENSBIXT00000024745.1">
    <property type="protein sequence ID" value="ENSBIXP00000014035.1"/>
    <property type="gene ID" value="ENSBIXG00000018827.1"/>
</dbReference>
<dbReference type="STRING" id="30522.A0A4W2G6F7"/>
<dbReference type="InterPro" id="IPR024129">
    <property type="entry name" value="Sphingomy_SMPD4"/>
</dbReference>
<dbReference type="Proteomes" id="UP000429181">
    <property type="component" value="Chromosome 17"/>
</dbReference>
<feature type="region of interest" description="Disordered" evidence="5">
    <location>
        <begin position="1"/>
        <end position="69"/>
    </location>
</feature>
<organism evidence="7 9">
    <name type="scientific">Bos indicus x Bos taurus</name>
    <name type="common">Hybrid cattle</name>
    <dbReference type="NCBI Taxonomy" id="30522"/>
    <lineage>
        <taxon>Eukaryota</taxon>
        <taxon>Metazoa</taxon>
        <taxon>Chordata</taxon>
        <taxon>Craniata</taxon>
        <taxon>Vertebrata</taxon>
        <taxon>Euteleostomi</taxon>
        <taxon>Mammalia</taxon>
        <taxon>Eutheria</taxon>
        <taxon>Laurasiatheria</taxon>
        <taxon>Artiodactyla</taxon>
        <taxon>Ruminantia</taxon>
        <taxon>Pecora</taxon>
        <taxon>Bovidae</taxon>
        <taxon>Bovinae</taxon>
        <taxon>Bos</taxon>
    </lineage>
</organism>
<dbReference type="GO" id="GO:0016020">
    <property type="term" value="C:membrane"/>
    <property type="evidence" value="ECO:0007669"/>
    <property type="project" value="UniProtKB-SubCell"/>
</dbReference>
<dbReference type="OMA" id="EERGKIH"/>